<feature type="active site" evidence="1">
    <location>
        <position position="205"/>
    </location>
</feature>
<dbReference type="PANTHER" id="PTHR13504">
    <property type="entry name" value="FIDO DOMAIN-CONTAINING PROTEIN DDB_G0283145"/>
    <property type="match status" value="1"/>
</dbReference>
<feature type="domain" description="Fido" evidence="3">
    <location>
        <begin position="117"/>
        <end position="276"/>
    </location>
</feature>
<dbReference type="PANTHER" id="PTHR13504:SF33">
    <property type="entry name" value="FIC FAMILY PROTEIN"/>
    <property type="match status" value="1"/>
</dbReference>
<reference evidence="4 5" key="1">
    <citation type="submission" date="2017-09" db="EMBL/GenBank/DDBJ databases">
        <title>Reassesment of A. cryaerophilus.</title>
        <authorList>
            <person name="Perez-Cataluna A."/>
            <person name="Collado L."/>
            <person name="Salgado O."/>
            <person name="Lefinanco V."/>
            <person name="Figueras M.J."/>
        </authorList>
    </citation>
    <scope>NUCLEOTIDE SEQUENCE [LARGE SCALE GENOMIC DNA]</scope>
    <source>
        <strain evidence="4 5">LMG 9871</strain>
    </source>
</reference>
<dbReference type="SUPFAM" id="SSF140931">
    <property type="entry name" value="Fic-like"/>
    <property type="match status" value="1"/>
</dbReference>
<organism evidence="4 5">
    <name type="scientific">Aliarcobacter cryaerophilus</name>
    <dbReference type="NCBI Taxonomy" id="28198"/>
    <lineage>
        <taxon>Bacteria</taxon>
        <taxon>Pseudomonadati</taxon>
        <taxon>Campylobacterota</taxon>
        <taxon>Epsilonproteobacteria</taxon>
        <taxon>Campylobacterales</taxon>
        <taxon>Arcobacteraceae</taxon>
        <taxon>Aliarcobacter</taxon>
    </lineage>
</organism>
<dbReference type="EMBL" id="NXGH01000001">
    <property type="protein sequence ID" value="PRM90886.1"/>
    <property type="molecule type" value="Genomic_DNA"/>
</dbReference>
<gene>
    <name evidence="4" type="ORF">CJ671_00680</name>
</gene>
<keyword evidence="2" id="KW-0547">Nucleotide-binding</keyword>
<accession>A0A2S9SWB7</accession>
<dbReference type="Pfam" id="PF02661">
    <property type="entry name" value="Fic"/>
    <property type="match status" value="1"/>
</dbReference>
<dbReference type="InterPro" id="IPR036597">
    <property type="entry name" value="Fido-like_dom_sf"/>
</dbReference>
<dbReference type="OrthoDB" id="9813719at2"/>
<evidence type="ECO:0000256" key="1">
    <source>
        <dbReference type="PIRSR" id="PIRSR640198-1"/>
    </source>
</evidence>
<dbReference type="PROSITE" id="PS51459">
    <property type="entry name" value="FIDO"/>
    <property type="match status" value="1"/>
</dbReference>
<name>A0A2S9SWB7_9BACT</name>
<evidence type="ECO:0000313" key="4">
    <source>
        <dbReference type="EMBL" id="PRM90886.1"/>
    </source>
</evidence>
<dbReference type="Gene3D" id="1.10.3290.10">
    <property type="entry name" value="Fido-like domain"/>
    <property type="match status" value="1"/>
</dbReference>
<comment type="caution">
    <text evidence="4">The sequence shown here is derived from an EMBL/GenBank/DDBJ whole genome shotgun (WGS) entry which is preliminary data.</text>
</comment>
<evidence type="ECO:0000256" key="2">
    <source>
        <dbReference type="PIRSR" id="PIRSR640198-2"/>
    </source>
</evidence>
<evidence type="ECO:0000313" key="5">
    <source>
        <dbReference type="Proteomes" id="UP000238649"/>
    </source>
</evidence>
<sequence>MKKQKWIWEYDEYPNFKYDKEKLEPLLRDIAYEQGKLKSFMLLMDEQSSKYSLAQTLENEIIASCEIEGEILNRDSVRSSIKQKLGLESHQHYKAIRKEDNYVDILIDANTNYDEDLTLDKLFGWHHAMFEKGYSGFSKIKVAQFRSEGAMQVVSGDYGKEKIHYEAPPFDTLENEMSSFIKWFNETSTTLEIAAITHLWFVIIHPFDDGNGRITRALTDRVLSKLEQSYFSKIYTMSKSIYEDRVGYYEALDKTTGRFEKNEPLDITYWMEWFFKTLYHSLLDAQKQLNYIVEKTKFWDAHRVDELNSRQIKVLNRLLDIGSENFKGDLTKAKYVKITNTAETNASRDISDLLAKRCIKQVEGTTGRGTKYTINHTL</sequence>
<dbReference type="Pfam" id="PF13776">
    <property type="entry name" value="DUF4172"/>
    <property type="match status" value="1"/>
</dbReference>
<dbReference type="RefSeq" id="WP_105910815.1">
    <property type="nucleotide sequence ID" value="NZ_NXGH01000001.1"/>
</dbReference>
<dbReference type="InterPro" id="IPR025230">
    <property type="entry name" value="DUF4172"/>
</dbReference>
<dbReference type="GO" id="GO:0005524">
    <property type="term" value="F:ATP binding"/>
    <property type="evidence" value="ECO:0007669"/>
    <property type="project" value="UniProtKB-KW"/>
</dbReference>
<protein>
    <submittedName>
        <fullName evidence="4">Cell filamentation protein Fic</fullName>
    </submittedName>
</protein>
<feature type="binding site" evidence="2">
    <location>
        <begin position="248"/>
        <end position="249"/>
    </location>
    <ligand>
        <name>ATP</name>
        <dbReference type="ChEBI" id="CHEBI:30616"/>
    </ligand>
</feature>
<dbReference type="Proteomes" id="UP000238649">
    <property type="component" value="Unassembled WGS sequence"/>
</dbReference>
<proteinExistence type="predicted"/>
<keyword evidence="2" id="KW-0067">ATP-binding</keyword>
<feature type="binding site" evidence="2">
    <location>
        <begin position="209"/>
        <end position="216"/>
    </location>
    <ligand>
        <name>ATP</name>
        <dbReference type="ChEBI" id="CHEBI:30616"/>
    </ligand>
</feature>
<dbReference type="InterPro" id="IPR040198">
    <property type="entry name" value="Fido_containing"/>
</dbReference>
<dbReference type="InterPro" id="IPR003812">
    <property type="entry name" value="Fido"/>
</dbReference>
<evidence type="ECO:0000259" key="3">
    <source>
        <dbReference type="PROSITE" id="PS51459"/>
    </source>
</evidence>
<dbReference type="AlphaFoldDB" id="A0A2S9SWB7"/>